<dbReference type="PANTHER" id="PTHR43661">
    <property type="entry name" value="D-XYLONATE DEHYDRATASE"/>
    <property type="match status" value="1"/>
</dbReference>
<name>A0AAJ3HPI8_PROHU</name>
<evidence type="ECO:0000259" key="12">
    <source>
        <dbReference type="Pfam" id="PF24877"/>
    </source>
</evidence>
<evidence type="ECO:0000256" key="4">
    <source>
        <dbReference type="ARBA" id="ARBA00023004"/>
    </source>
</evidence>
<dbReference type="PROSITE" id="PS00886">
    <property type="entry name" value="ILVD_EDD_1"/>
    <property type="match status" value="1"/>
</dbReference>
<keyword evidence="14" id="KW-1185">Reference proteome</keyword>
<keyword evidence="6 9" id="KW-0311">Gluconate utilization</keyword>
<evidence type="ECO:0000256" key="6">
    <source>
        <dbReference type="ARBA" id="ARBA00023064"/>
    </source>
</evidence>
<dbReference type="HAMAP" id="MF_02094">
    <property type="entry name" value="Edd"/>
    <property type="match status" value="1"/>
</dbReference>
<feature type="domain" description="Dihydroxy-acid/6-phosphogluconate dehydratase C-terminal" evidence="12">
    <location>
        <begin position="420"/>
        <end position="613"/>
    </location>
</feature>
<gene>
    <name evidence="9" type="primary">edd</name>
    <name evidence="13" type="ORF">M997_3401</name>
</gene>
<accession>A0AAJ3HPI8</accession>
<dbReference type="GO" id="GO:0009255">
    <property type="term" value="P:Entner-Doudoroff pathway through 6-phosphogluconate"/>
    <property type="evidence" value="ECO:0007669"/>
    <property type="project" value="UniProtKB-UniRule"/>
</dbReference>
<dbReference type="GO" id="GO:0004456">
    <property type="term" value="F:phosphogluconate dehydratase activity"/>
    <property type="evidence" value="ECO:0007669"/>
    <property type="project" value="UniProtKB-UniRule"/>
</dbReference>
<dbReference type="Gene3D" id="3.50.30.80">
    <property type="entry name" value="IlvD/EDD C-terminal domain-like"/>
    <property type="match status" value="1"/>
</dbReference>
<keyword evidence="7 9" id="KW-0456">Lyase</keyword>
<evidence type="ECO:0000256" key="1">
    <source>
        <dbReference type="ARBA" id="ARBA00006486"/>
    </source>
</evidence>
<evidence type="ECO:0000256" key="2">
    <source>
        <dbReference type="ARBA" id="ARBA00022485"/>
    </source>
</evidence>
<evidence type="ECO:0000256" key="5">
    <source>
        <dbReference type="ARBA" id="ARBA00023014"/>
    </source>
</evidence>
<dbReference type="InterPro" id="IPR004786">
    <property type="entry name" value="6-phosphgluc_deHydtase"/>
</dbReference>
<sequence length="618" mass="66452">MSQKNQDNFYANFAPLNETVKQVTERIIARSQPTRHAYLQKIEAAKSQTVHRAQLACGNLAHGFAACQADDKNRLKNMVHNDIAIITSYNDMLSAHKPYELYPQQIKAALHSVGAVGQVAGGVPAMCDGVTQGQDGMELSLLSRDVIAMSAAVGLSHNMFDGALYLGICDKIVPGLAMAALSFGHLPAIFVPAGPMTSGLPNKEKVRIRQLYAEGKLDRDALLEAESASYHSVGTCTFYGTANSNQMVMEMMGLHLPGASFVHPDTPLRDALTEAAAHQIVRLTENSGHYLPIGHLVDEKVIVNGIIALLSTGGSTNLTMHLVAMARAAGIIINWDDFSELSQVIPLIARIYPNGPADINQFQASGGIALIIRELLKKGLIHRDVNTVAGFGLERYTQEPWLNNGQLAWREGAISSLDKNVIADINTPFSPHGGTQVMQGNLGRAVMKTSAVPDENKIIEAPAVVFNSQHDITAKFEAGELNKDCVVVVRYQGPQANGMPELHKLMPPLGVLMDKGYKVALVTDGRLSGASGKVPAAIHVTPEAVNGGLLAKVCDGDIIRVNGKTGELTLLVDEQELNSRREVSIDLSTNNIGCGRELFVNLRRHLSGAEQGACCIDF</sequence>
<comment type="pathway">
    <text evidence="9">Carbohydrate metabolism; Entner-Doudoroff pathway.</text>
</comment>
<feature type="domain" description="Dihydroxy-acid/6-phosphogluconate dehydratase N-terminal" evidence="11">
    <location>
        <begin position="83"/>
        <end position="393"/>
    </location>
</feature>
<dbReference type="Proteomes" id="UP000078250">
    <property type="component" value="Unassembled WGS sequence"/>
</dbReference>
<dbReference type="GO" id="GO:0051539">
    <property type="term" value="F:4 iron, 4 sulfur cluster binding"/>
    <property type="evidence" value="ECO:0007669"/>
    <property type="project" value="UniProtKB-UniRule"/>
</dbReference>
<comment type="caution">
    <text evidence="13">The sequence shown here is derived from an EMBL/GenBank/DDBJ whole genome shotgun (WGS) entry which is preliminary data.</text>
</comment>
<comment type="function">
    <text evidence="9">Catalyzes the dehydration of 6-phospho-D-gluconate to 2-dehydro-3-deoxy-6-phospho-D-gluconate.</text>
</comment>
<dbReference type="RefSeq" id="WP_064721295.1">
    <property type="nucleotide sequence ID" value="NZ_LXEV01000037.1"/>
</dbReference>
<dbReference type="GO" id="GO:0046872">
    <property type="term" value="F:metal ion binding"/>
    <property type="evidence" value="ECO:0007669"/>
    <property type="project" value="UniProtKB-KW"/>
</dbReference>
<comment type="cofactor">
    <cofactor evidence="9">
        <name>[4Fe-4S] cluster</name>
        <dbReference type="ChEBI" id="CHEBI:49883"/>
    </cofactor>
    <text evidence="9">Binds 1 [4Fe-4S] cluster.</text>
</comment>
<feature type="binding site" evidence="9">
    <location>
        <position position="169"/>
    </location>
    <ligand>
        <name>[4Fe-4S] cluster</name>
        <dbReference type="ChEBI" id="CHEBI:49883"/>
    </ligand>
</feature>
<dbReference type="PANTHER" id="PTHR43661:SF1">
    <property type="entry name" value="PHOSPHOGLUCONATE DEHYDRATASE"/>
    <property type="match status" value="1"/>
</dbReference>
<dbReference type="AlphaFoldDB" id="A0AAJ3HPI8"/>
<dbReference type="InterPro" id="IPR000581">
    <property type="entry name" value="ILV_EDD_N"/>
</dbReference>
<evidence type="ECO:0000313" key="14">
    <source>
        <dbReference type="Proteomes" id="UP000078250"/>
    </source>
</evidence>
<evidence type="ECO:0000256" key="8">
    <source>
        <dbReference type="ARBA" id="ARBA00023277"/>
    </source>
</evidence>
<dbReference type="InterPro" id="IPR056740">
    <property type="entry name" value="ILV_EDD_C"/>
</dbReference>
<dbReference type="Pfam" id="PF24877">
    <property type="entry name" value="ILV_EDD_C"/>
    <property type="match status" value="1"/>
</dbReference>
<dbReference type="InterPro" id="IPR020558">
    <property type="entry name" value="DiOHA_6PGluconate_deHydtase_CS"/>
</dbReference>
<evidence type="ECO:0000259" key="11">
    <source>
        <dbReference type="Pfam" id="PF00920"/>
    </source>
</evidence>
<evidence type="ECO:0000256" key="9">
    <source>
        <dbReference type="HAMAP-Rule" id="MF_02094"/>
    </source>
</evidence>
<dbReference type="EC" id="4.2.1.12" evidence="9 10"/>
<keyword evidence="2 9" id="KW-0004">4Fe-4S</keyword>
<evidence type="ECO:0000313" key="13">
    <source>
        <dbReference type="EMBL" id="OAT44883.1"/>
    </source>
</evidence>
<dbReference type="NCBIfam" id="TIGR01196">
    <property type="entry name" value="edd"/>
    <property type="match status" value="1"/>
</dbReference>
<comment type="similarity">
    <text evidence="1 9">Belongs to the IlvD/Edd family.</text>
</comment>
<dbReference type="SUPFAM" id="SSF52016">
    <property type="entry name" value="LeuD/IlvD-like"/>
    <property type="match status" value="1"/>
</dbReference>
<reference evidence="13 14" key="1">
    <citation type="submission" date="2016-04" db="EMBL/GenBank/DDBJ databases">
        <title>ATOL: Assembling a taxonomically balanced genome-scale reconstruction of the evolutionary history of the Enterobacteriaceae.</title>
        <authorList>
            <person name="Plunkett G.III."/>
            <person name="Neeno-Eckwall E.C."/>
            <person name="Glasner J.D."/>
            <person name="Perna N.T."/>
        </authorList>
    </citation>
    <scope>NUCLEOTIDE SEQUENCE [LARGE SCALE GENOMIC DNA]</scope>
    <source>
        <strain evidence="13 14">ATCC 700826</strain>
    </source>
</reference>
<dbReference type="GO" id="GO:0005829">
    <property type="term" value="C:cytosol"/>
    <property type="evidence" value="ECO:0007669"/>
    <property type="project" value="TreeGrafter"/>
</dbReference>
<comment type="catalytic activity">
    <reaction evidence="9">
        <text>6-phospho-D-gluconate = 2-dehydro-3-deoxy-6-phospho-D-gluconate + H2O</text>
        <dbReference type="Rhea" id="RHEA:17277"/>
        <dbReference type="ChEBI" id="CHEBI:15377"/>
        <dbReference type="ChEBI" id="CHEBI:57569"/>
        <dbReference type="ChEBI" id="CHEBI:58759"/>
        <dbReference type="EC" id="4.2.1.12"/>
    </reaction>
</comment>
<feature type="binding site" evidence="9">
    <location>
        <position position="236"/>
    </location>
    <ligand>
        <name>[4Fe-4S] cluster</name>
        <dbReference type="ChEBI" id="CHEBI:49883"/>
    </ligand>
</feature>
<dbReference type="InterPro" id="IPR037237">
    <property type="entry name" value="IlvD/EDD_N"/>
</dbReference>
<proteinExistence type="inferred from homology"/>
<dbReference type="EMBL" id="LXEV01000037">
    <property type="protein sequence ID" value="OAT44883.1"/>
    <property type="molecule type" value="Genomic_DNA"/>
</dbReference>
<dbReference type="PROSITE" id="PS00887">
    <property type="entry name" value="ILVD_EDD_2"/>
    <property type="match status" value="1"/>
</dbReference>
<protein>
    <recommendedName>
        <fullName evidence="9 10">Phosphogluconate dehydratase</fullName>
        <ecNumber evidence="9 10">4.2.1.12</ecNumber>
    </recommendedName>
</protein>
<keyword evidence="8 9" id="KW-0119">Carbohydrate metabolism</keyword>
<dbReference type="Pfam" id="PF00920">
    <property type="entry name" value="ILVD_EDD_N"/>
    <property type="match status" value="1"/>
</dbReference>
<dbReference type="GO" id="GO:0019521">
    <property type="term" value="P:D-gluconate metabolic process"/>
    <property type="evidence" value="ECO:0007669"/>
    <property type="project" value="UniProtKB-KW"/>
</dbReference>
<dbReference type="FunFam" id="3.50.30.80:FF:000001">
    <property type="entry name" value="Dihydroxy-acid dehydratase"/>
    <property type="match status" value="1"/>
</dbReference>
<organism evidence="13 14">
    <name type="scientific">Proteus hauseri ATCC 700826</name>
    <dbReference type="NCBI Taxonomy" id="1354271"/>
    <lineage>
        <taxon>Bacteria</taxon>
        <taxon>Pseudomonadati</taxon>
        <taxon>Pseudomonadota</taxon>
        <taxon>Gammaproteobacteria</taxon>
        <taxon>Enterobacterales</taxon>
        <taxon>Morganellaceae</taxon>
        <taxon>Proteus</taxon>
    </lineage>
</organism>
<keyword evidence="4 9" id="KW-0408">Iron</keyword>
<evidence type="ECO:0000256" key="3">
    <source>
        <dbReference type="ARBA" id="ARBA00022723"/>
    </source>
</evidence>
<keyword evidence="3 9" id="KW-0479">Metal-binding</keyword>
<dbReference type="InterPro" id="IPR042096">
    <property type="entry name" value="Dihydro-acid_dehy_C"/>
</dbReference>
<evidence type="ECO:0000256" key="10">
    <source>
        <dbReference type="NCBIfam" id="TIGR01196"/>
    </source>
</evidence>
<evidence type="ECO:0000256" key="7">
    <source>
        <dbReference type="ARBA" id="ARBA00023239"/>
    </source>
</evidence>
<keyword evidence="5 9" id="KW-0411">Iron-sulfur</keyword>
<dbReference type="SUPFAM" id="SSF143975">
    <property type="entry name" value="IlvD/EDD N-terminal domain-like"/>
    <property type="match status" value="1"/>
</dbReference>